<feature type="domain" description="UDP-glucose/GDP-mannose dehydrogenase C-terminal" evidence="3">
    <location>
        <begin position="818"/>
        <end position="912"/>
    </location>
</feature>
<dbReference type="PANTHER" id="PTHR43491">
    <property type="entry name" value="UDP-N-ACETYL-D-MANNOSAMINE DEHYDROGENASE"/>
    <property type="match status" value="1"/>
</dbReference>
<dbReference type="Pfam" id="PF00535">
    <property type="entry name" value="Glycos_transf_2"/>
    <property type="match status" value="2"/>
</dbReference>
<dbReference type="InterPro" id="IPR014026">
    <property type="entry name" value="UDP-Glc/GDP-Man_DH_dimer"/>
</dbReference>
<dbReference type="GO" id="GO:0016628">
    <property type="term" value="F:oxidoreductase activity, acting on the CH-CH group of donors, NAD or NADP as acceptor"/>
    <property type="evidence" value="ECO:0007669"/>
    <property type="project" value="InterPro"/>
</dbReference>
<sequence>MNLSVIIPIQNEESTLSAVLEELVKIEPYEIIAVLNGSTDGSEKIAEAFECRKLVYKEPLGVDIGRAIGAREAKGDTLLFIDGDIVVRAQELQALLDGIRDGADIALNDLSWTMKRPIRPHPTAVSKFSLNHFLGKGELSVNSLVAVPHVMKKSALDTIGWENLACPPLAHSIAVMKELKMSAPVAIDVIATNKIRPKHQQKITGSSFSFSTSLIIGDHLRAVAQLIEERGYRGGLNDGRRNRQSFKEYVQAFSVKEEKRAKYSAIIPVGKEPDTIAEVIAEVKKAGIDEIIVVLNGADERTKEKVEKSGVKVIAFDQALGHNIPRAIGALHSTGDICLFLDSDFVIKAEDLTPFIHAVEEGADIALNDLEILLDRAHPLHSVSAAKYLLNMALKREDLTVNSLTAIPHAMSRKVIDEIGILTLMSPPLFQAKAILKGFKVESIHYVDVVKPNKIRKQHHRQADGRVESTDRILGDHIEAFSYLLSFNQRCGYTDGNRKWDMLQGQIDRVAVIGLGYVGLPLALHLAKKGCHVTGIDQDTHKIELLQQGSSYIPDVKDEELQAVLNFIPKHTDAAVALLKAAEYIIVTVPTPIDEHHEPDLRAMIAVTNYLCQYLQTGQTIIYESSTYPGTVEEVIEPIFTRHHFKAGEDYYLCYSPERIDPANKQYTLASIPKVISGQTESSLAKIDQFYAKYFAEVVPVSSPKVAELAKLFENTQRLVNISLVNELDELCERLDIDFYEALQAAATKPFGFTPYWPGPGIGGHCIPVDPIYLQWKLNQYGLSSQLVAAAREINDTMPQKIVKKVEAELAGETGAILVVGLAYKRDVNDVRESPALTIFNELLQKGYQVDYHDPYVPTVVLENKSYQSVPLTNETLSKYQLTLLLTDHSNLDYKLLSKVENIIDTRHVLKTGK</sequence>
<dbReference type="SUPFAM" id="SSF53448">
    <property type="entry name" value="Nucleotide-diphospho-sugar transferases"/>
    <property type="match status" value="2"/>
</dbReference>
<name>A0A248TGW9_9BACI</name>
<reference evidence="4 5" key="1">
    <citation type="submission" date="2017-08" db="EMBL/GenBank/DDBJ databases">
        <title>Complete Genome Sequence of Bacillus kochii Oregon-R-modENCODE STRAIN BDGP4, isolated from Drosophila melanogaster gut.</title>
        <authorList>
            <person name="Wan K.H."/>
            <person name="Yu C."/>
            <person name="Park S."/>
            <person name="Hammonds A.S."/>
            <person name="Booth B.W."/>
            <person name="Celniker S.E."/>
        </authorList>
    </citation>
    <scope>NUCLEOTIDE SEQUENCE [LARGE SCALE GENOMIC DNA]</scope>
    <source>
        <strain evidence="4 5">BDGP4</strain>
    </source>
</reference>
<dbReference type="Pfam" id="PF03720">
    <property type="entry name" value="UDPG_MGDP_dh_C"/>
    <property type="match status" value="1"/>
</dbReference>
<dbReference type="InterPro" id="IPR001732">
    <property type="entry name" value="UDP-Glc/GDP-Man_DH_N"/>
</dbReference>
<dbReference type="AlphaFoldDB" id="A0A248TGW9"/>
<dbReference type="InterPro" id="IPR017476">
    <property type="entry name" value="UDP-Glc/GDP-Man"/>
</dbReference>
<keyword evidence="1" id="KW-0560">Oxidoreductase</keyword>
<dbReference type="InterPro" id="IPR036220">
    <property type="entry name" value="UDP-Glc/GDP-Man_DH_C_sf"/>
</dbReference>
<dbReference type="PIRSF" id="PIRSF000124">
    <property type="entry name" value="UDPglc_GDPman_dh"/>
    <property type="match status" value="1"/>
</dbReference>
<proteinExistence type="predicted"/>
<dbReference type="SMART" id="SM00984">
    <property type="entry name" value="UDPG_MGDP_dh_C"/>
    <property type="match status" value="1"/>
</dbReference>
<dbReference type="SUPFAM" id="SSF51735">
    <property type="entry name" value="NAD(P)-binding Rossmann-fold domains"/>
    <property type="match status" value="1"/>
</dbReference>
<evidence type="ECO:0000256" key="1">
    <source>
        <dbReference type="ARBA" id="ARBA00023002"/>
    </source>
</evidence>
<dbReference type="Gene3D" id="3.40.50.720">
    <property type="entry name" value="NAD(P)-binding Rossmann-like Domain"/>
    <property type="match status" value="2"/>
</dbReference>
<dbReference type="SUPFAM" id="SSF52413">
    <property type="entry name" value="UDP-glucose/GDP-mannose dehydrogenase C-terminal domain"/>
    <property type="match status" value="1"/>
</dbReference>
<dbReference type="OrthoDB" id="2902148at2"/>
<dbReference type="GO" id="GO:0051287">
    <property type="term" value="F:NAD binding"/>
    <property type="evidence" value="ECO:0007669"/>
    <property type="project" value="InterPro"/>
</dbReference>
<dbReference type="Pfam" id="PF03721">
    <property type="entry name" value="UDPG_MGDP_dh_N"/>
    <property type="match status" value="1"/>
</dbReference>
<dbReference type="SUPFAM" id="SSF48179">
    <property type="entry name" value="6-phosphogluconate dehydrogenase C-terminal domain-like"/>
    <property type="match status" value="1"/>
</dbReference>
<dbReference type="Pfam" id="PF00984">
    <property type="entry name" value="UDPG_MGDP_dh"/>
    <property type="match status" value="1"/>
</dbReference>
<gene>
    <name evidence="4" type="ORF">CKF48_09015</name>
</gene>
<evidence type="ECO:0000313" key="5">
    <source>
        <dbReference type="Proteomes" id="UP000215137"/>
    </source>
</evidence>
<dbReference type="InterPro" id="IPR001173">
    <property type="entry name" value="Glyco_trans_2-like"/>
</dbReference>
<dbReference type="InterPro" id="IPR036291">
    <property type="entry name" value="NAD(P)-bd_dom_sf"/>
</dbReference>
<dbReference type="Gene3D" id="3.90.550.10">
    <property type="entry name" value="Spore Coat Polysaccharide Biosynthesis Protein SpsA, Chain A"/>
    <property type="match status" value="2"/>
</dbReference>
<dbReference type="EMBL" id="CP022983">
    <property type="protein sequence ID" value="ASV67457.1"/>
    <property type="molecule type" value="Genomic_DNA"/>
</dbReference>
<dbReference type="InterPro" id="IPR029044">
    <property type="entry name" value="Nucleotide-diphossugar_trans"/>
</dbReference>
<dbReference type="GO" id="GO:0000271">
    <property type="term" value="P:polysaccharide biosynthetic process"/>
    <property type="evidence" value="ECO:0007669"/>
    <property type="project" value="InterPro"/>
</dbReference>
<dbReference type="CDD" id="cd00761">
    <property type="entry name" value="Glyco_tranf_GTA_type"/>
    <property type="match status" value="1"/>
</dbReference>
<keyword evidence="2" id="KW-0520">NAD</keyword>
<dbReference type="KEGG" id="bko:CKF48_09015"/>
<organism evidence="4 5">
    <name type="scientific">Cytobacillus kochii</name>
    <dbReference type="NCBI Taxonomy" id="859143"/>
    <lineage>
        <taxon>Bacteria</taxon>
        <taxon>Bacillati</taxon>
        <taxon>Bacillota</taxon>
        <taxon>Bacilli</taxon>
        <taxon>Bacillales</taxon>
        <taxon>Bacillaceae</taxon>
        <taxon>Cytobacillus</taxon>
    </lineage>
</organism>
<dbReference type="InterPro" id="IPR028359">
    <property type="entry name" value="UDP_ManNAc/GlcNAc_DH"/>
</dbReference>
<dbReference type="NCBIfam" id="TIGR03026">
    <property type="entry name" value="NDP-sugDHase"/>
    <property type="match status" value="1"/>
</dbReference>
<dbReference type="Proteomes" id="UP000215137">
    <property type="component" value="Chromosome"/>
</dbReference>
<keyword evidence="5" id="KW-1185">Reference proteome</keyword>
<dbReference type="PANTHER" id="PTHR43491:SF1">
    <property type="entry name" value="UDP-N-ACETYL-D-MANNOSAMINE DEHYDROGENASE"/>
    <property type="match status" value="1"/>
</dbReference>
<accession>A0A248TGW9</accession>
<evidence type="ECO:0000259" key="3">
    <source>
        <dbReference type="SMART" id="SM00984"/>
    </source>
</evidence>
<dbReference type="PIRSF" id="PIRSF500136">
    <property type="entry name" value="UDP_ManNAc_DH"/>
    <property type="match status" value="1"/>
</dbReference>
<dbReference type="InterPro" id="IPR008927">
    <property type="entry name" value="6-PGluconate_DH-like_C_sf"/>
</dbReference>
<dbReference type="InterPro" id="IPR014027">
    <property type="entry name" value="UDP-Glc/GDP-Man_DH_C"/>
</dbReference>
<evidence type="ECO:0000313" key="4">
    <source>
        <dbReference type="EMBL" id="ASV67457.1"/>
    </source>
</evidence>
<evidence type="ECO:0000256" key="2">
    <source>
        <dbReference type="ARBA" id="ARBA00023027"/>
    </source>
</evidence>
<dbReference type="GO" id="GO:0016616">
    <property type="term" value="F:oxidoreductase activity, acting on the CH-OH group of donors, NAD or NADP as acceptor"/>
    <property type="evidence" value="ECO:0007669"/>
    <property type="project" value="InterPro"/>
</dbReference>
<protein>
    <recommendedName>
        <fullName evidence="3">UDP-glucose/GDP-mannose dehydrogenase C-terminal domain-containing protein</fullName>
    </recommendedName>
</protein>